<accession>A0A450S8W7</accession>
<name>A0A450S8W7_9GAMM</name>
<reference evidence="1" key="1">
    <citation type="submission" date="2019-02" db="EMBL/GenBank/DDBJ databases">
        <authorList>
            <person name="Gruber-Vodicka R. H."/>
            <person name="Seah K. B. B."/>
        </authorList>
    </citation>
    <scope>NUCLEOTIDE SEQUENCE</scope>
    <source>
        <strain evidence="1">BECK_DK161</strain>
    </source>
</reference>
<proteinExistence type="predicted"/>
<evidence type="ECO:0000313" key="1">
    <source>
        <dbReference type="EMBL" id="VFJ48394.1"/>
    </source>
</evidence>
<sequence>MRFCFVPMRLAGRNPTPARLRRIPICFSIWYTAPSQSFPLPEYREQTLLSRQIIPCAGVTPVGEVLDIAALYGIIMNVIDLLARHGLAQV</sequence>
<organism evidence="1">
    <name type="scientific">Candidatus Kentrum sp. DK</name>
    <dbReference type="NCBI Taxonomy" id="2126562"/>
    <lineage>
        <taxon>Bacteria</taxon>
        <taxon>Pseudomonadati</taxon>
        <taxon>Pseudomonadota</taxon>
        <taxon>Gammaproteobacteria</taxon>
        <taxon>Candidatus Kentrum</taxon>
    </lineage>
</organism>
<dbReference type="AlphaFoldDB" id="A0A450S8W7"/>
<protein>
    <submittedName>
        <fullName evidence="1">Uncharacterized protein</fullName>
    </submittedName>
</protein>
<gene>
    <name evidence="1" type="ORF">BECKDK2373C_GA0170839_102145</name>
</gene>
<dbReference type="EMBL" id="CAADEY010000021">
    <property type="protein sequence ID" value="VFJ48394.1"/>
    <property type="molecule type" value="Genomic_DNA"/>
</dbReference>